<keyword evidence="6" id="KW-1185">Reference proteome</keyword>
<dbReference type="GO" id="GO:0006113">
    <property type="term" value="P:fermentation"/>
    <property type="evidence" value="ECO:0007669"/>
    <property type="project" value="InterPro"/>
</dbReference>
<feature type="region of interest" description="Disordered" evidence="1">
    <location>
        <begin position="3296"/>
        <end position="3318"/>
    </location>
</feature>
<feature type="compositionally biased region" description="Polar residues" evidence="1">
    <location>
        <begin position="1739"/>
        <end position="1748"/>
    </location>
</feature>
<evidence type="ECO:0000259" key="4">
    <source>
        <dbReference type="Pfam" id="PF25038"/>
    </source>
</evidence>
<dbReference type="InterPro" id="IPR029636">
    <property type="entry name" value="Csf1"/>
</dbReference>
<name>A0A0J9X836_GEOCN</name>
<evidence type="ECO:0000313" key="5">
    <source>
        <dbReference type="EMBL" id="CDO52966.1"/>
    </source>
</evidence>
<feature type="compositionally biased region" description="Low complexity" evidence="1">
    <location>
        <begin position="1217"/>
        <end position="1234"/>
    </location>
</feature>
<protein>
    <submittedName>
        <fullName evidence="5">Similar to Saccharomyces cerevisiae YLR087C CSF1 Protein required for fermentation at low temperature</fullName>
    </submittedName>
</protein>
<evidence type="ECO:0000256" key="1">
    <source>
        <dbReference type="SAM" id="MobiDB-lite"/>
    </source>
</evidence>
<dbReference type="EMBL" id="CCBN010000004">
    <property type="protein sequence ID" value="CDO52966.1"/>
    <property type="molecule type" value="Genomic_DNA"/>
</dbReference>
<dbReference type="PANTHER" id="PTHR32085">
    <property type="entry name" value="PROTEIN CSF1"/>
    <property type="match status" value="1"/>
</dbReference>
<dbReference type="STRING" id="1173061.A0A0J9X836"/>
<feature type="region of interest" description="Disordered" evidence="1">
    <location>
        <begin position="162"/>
        <end position="201"/>
    </location>
</feature>
<feature type="region of interest" description="Disordered" evidence="1">
    <location>
        <begin position="1719"/>
        <end position="1748"/>
    </location>
</feature>
<dbReference type="OrthoDB" id="10051416at2759"/>
<keyword evidence="2" id="KW-0472">Membrane</keyword>
<dbReference type="InterPro" id="IPR056779">
    <property type="entry name" value="Csf1_C"/>
</dbReference>
<feature type="domain" description="Csf1 C-terminal region" evidence="4">
    <location>
        <begin position="2583"/>
        <end position="3120"/>
    </location>
</feature>
<dbReference type="GO" id="GO:0016020">
    <property type="term" value="C:membrane"/>
    <property type="evidence" value="ECO:0007669"/>
    <property type="project" value="InterPro"/>
</dbReference>
<sequence>MTDYSVSEISIIIGLRQFSWVFAMDWVLVLFICIFMLFYFNRVVGYIITVLVKSYMWHMHKVEVKVQSIQVSLLGGRLFFKNISYIGPNETISILQGSFTWRYWLFRTQCSQYFEKDDDDTRKESRLPARFSLSIEGLEWFVYNRSAAYDLIAEYLKEDEADNASTDELPEDEESPQPATSTTPTNNSEQEPESTSFQKKTREKTFFESFRPFSEMLSESSMREEHPLEKANPLSHFEYLFLRSLPLQIKIFKGAAIIGNRTTPSLMVFRFETGRGHVDGAKARNLSDKYRMQYQINFKKPVVDFETNILYDENYKQGSSSMDLTDELPEWQSQSFLLSLIFSPKFLLFPFVLLKKLVFWKTGGASTIGETEDEASTSSQSNGHEGWHGLSRYHMNETNDFEMQEFVRQSREHVLNGAVKEYAKFNTIVDASACSVTFYYDIPGVIPEPQLVEPIPAYSGADIGNNGSAPEWGVDLSFSHTTIHYGPWADRQRVPLQRMLYPLNYHTFKPAERRKPGELRDYTEFKLFLELTDDTVIRVPMRENSKNSQFTANAMSAESKEEESSEAGKFLRPFGWLELAVNDAMSISLITSMVPTAKDGWKSVLMVDMTNLEVRTSVNHELLFSASSHALVADISNTLCWNELQNWTISNDSYNVKMFLVREHIMLLSDLASDFTDGPPTPYDFFTPFIYQLNWNIHDGYGIYLNINELNIINNPADFEENTYIAFKGQDLDISARMPFDQVFQKKNTIDFSIKTSCFDLVTCAPPWHAFDSFLVSENGGRAYDFLLKGSYTYFSQNELGSSDILFMECSGSDVTFIAYGFLIRYLLKIRENYFGENIHFQTLEEYTQKQAAHTPTSPSSVSGDMADISAAELPESEDTDYTYTKVDNDLDVLFTIYVTNGSIVLPCNIYSAENHVLLNFASFDVDLRFTNYYMDLQVNISPIKGAHNHCVDHNKIVDFAHKQPAFEPTIFIDGIIIHGNRMFGLPPKEPTYLCKWDFDLGSVLINGPLDILQKLEQVGSSAGYTYVDSENSLMIPEPIIYDVTYLSLKIKSIHLVLRVEQTALEIKTNSISLFLNDLANNRYSSRITISIPAVKLSIYEYYLADSDKKGVQELRNLLASVDTSIMITDFIQKRNSEQFHERQQRHIALHDGPFGRCSFLLDEHHRPLHRHHVGNIVPSIPINALPPYLTKETLGFIDPNMMESLNAEDRDDSDDSTASSRSQFSMSESTSKSSDTKNDSRNQSCRYKININGNEFKGNAFLPPESWKKFQQVVSGVKEKLPDFGLNPTCYFTNEEAICPMTPIDPEFEYDSFVIQVGDVTGFISPLTIKSVDVLMKTSQQQDLQSTMDQIQIDVLKTLNYIRNGKPEVKNFRVSVSAIDLKYGKLTGNDGPPEEIFRQYKTTVSHLAINVDAIAIALRTKKYKIPQENLGEYLASNEMEVDPTSISVYFGCQSLTASVFHGYTEMELNNRRGQIHHTDYQPILLQLENPEFWFHEDKDQNSGSVRLKNINLSVKNEHITWIGSFLEQNINEFQQLQQQTAALGPNNVSSNHNRDRNIYVLRVLSMASETFNIEEDPSVLTRHTFVMQSPTHVRANDSWKIIVRLRHILKSVPEDWRSYQDRLVRENEFPPVTSIEEAKRDVLNVFSRWRSWELENMERSYLFRHTFNTTTLQETLLSTSLAIVVDLECLAIRLHQAEKEDFLLFDYLKFSLNWGNPDKEQDEKDQSTENVSEEKSEPSTSFEASDAQTKTLNIDCSLSCSNTRSNFSQMSLSAIEQVVPFFDKDDENFDPPISPTTQTSFKSKEELNKTYPLFSISASGFVETMSICLQTPTLSASLGTKDISVSVFLEQFKESNFDDIGASLAAHFQHIEFQVSELCTSCNPEVVLVTLSLDDYKGSLTSSGPVMTAPKYLSCSNDQVQLLVNQPVEYLAKVAIKVIDADYPLLLPLIDKFGNSNDSNIEPPSPTTDSSKSSDEDFFLGFPVYVTAFCNNSEIRLNASTSWCFYFATSHANINATMSTSPQSFIQSVCELKMSDFEVGLLVTNNHLDNDVTSGVKRVTSITLPSFQAELFLEEVIDMVCAELLVDIESFEVRTLALTSALRLLRSDMTRDEITAMLDAVKLLTKKIDTTFGGGQKKVTKKRSSSSLRFRPKSELLSKSSASAISDKSSFIIAGKNKPFCFNVNFLILHMIAVVPSLESSLMLKLKRTHFAVSSFYRDSENKTFVQHPWAVETSVDDLIFILQNDNWSVHTSTILRLHFRALYTEATDSNHQQQFDITSDHFHIMLCQRVVEKMVEILTCIEEGLEGVNIQYSSESQLTVPSASFNSSTASFESSYEEQFESLKTFADRTTFKIALSQFCVAWLFEEGYSDNDYSTKPDARGLLFGYDSLLITTHSLQGRTLLNGVYLTPTFNENDIFHLQTDKSNTVNTGFLPQVQLIILLSAEDKNEPPLVQLKLSGDSLKISIMPSIVSIIVSAVKSITATLDSVTHILVANKRGKPAIAAEEEDKLPSPPSTNPSEFPKYSLPFSIYLTIGFDGATISLWNPMDVTSGSNHRTQHTRSFTLTEGQAPPSDPINVPKQNAEPSLWLQAPAIDAVVEYTKGKSHTPDKLNGEIQIMSSANKIYPKVVPCFMEMSKLIQEVLKSSTLPKTSSNVADTDDDQSGSKDEAESIASDTTSMQGKSSTDEIDLEEQFGNIIVDVRVRLARQEIMLSCEPTAKVAATVAYDEFFIGVNSTEEGLRKTSYSLSARLTNFKFSLQHIYSREVSGMFSVDNIILFATKDRSSSEQQAILTAGTISDINAEINIKQSQDIELFQDIWFPGKTLSSDYATSLGRQSTSHLDQISQELFKQSSGGNMDGAIIKKYRKVTSTTAIPWRFDFTIENVKGRADLGQAVGLVTFKTEKFWLSSRKSSNWEQNLVLGFDEIGLESEGRLGGIVSLKKIQLSTAIMWQRHEGGVHPVPLVQAILGVERIESRVSFDFHSFALVYINALHLSMFNQRDRNYILNDRLAVVGHCDTIAIFGTSLAASNVLDLYYTLKRMRREANASYDAILRDSAKPGAAKPKSKLNSDDNDNGKFKEFKPFEKLRTFLDFNVNLVSVYIYPDSLVDMQVFTITVRGAEGRYSQEIELHDSANDDATSVSTATDVTSFLSQTSLSSAERQLVCTLDMKLTELMVALSTYRKPITTAANLPNMKIEDYVACAREVKGGTIIGIPVCDISMQTWQNFDEQHVVEYIFSSSFNGRVDVGWNLGSVQFIRDMWENHIKTFASRRETYEMRHGAAPGARVLETFSSTADDDDDDEAAEPSSGPSTSIGTDTVVSKLENQLGSTRPGLLEYKYKPRRPPLIAKPQLRDMGEATPPIEWIGLHRKKLPKLTHQTVIVSLQKLVEEVELLYRQVLGHS</sequence>
<feature type="compositionally biased region" description="Polar residues" evidence="1">
    <location>
        <begin position="2675"/>
        <end position="2685"/>
    </location>
</feature>
<dbReference type="Pfam" id="PF25038">
    <property type="entry name" value="Csf1_C"/>
    <property type="match status" value="3"/>
</dbReference>
<accession>A0A0J9X836</accession>
<dbReference type="PANTHER" id="PTHR32085:SF3">
    <property type="entry name" value="PROTEIN CSF1"/>
    <property type="match status" value="1"/>
</dbReference>
<gene>
    <name evidence="5" type="ORF">BN980_GECA04s02199g</name>
</gene>
<reference evidence="5" key="1">
    <citation type="submission" date="2014-03" db="EMBL/GenBank/DDBJ databases">
        <authorList>
            <person name="Casaregola S."/>
        </authorList>
    </citation>
    <scope>NUCLEOTIDE SEQUENCE [LARGE SCALE GENOMIC DNA]</scope>
    <source>
        <strain evidence="5">CLIB 918</strain>
    </source>
</reference>
<feature type="domain" description="Csf1 C-terminal region" evidence="4">
    <location>
        <begin position="3158"/>
        <end position="3403"/>
    </location>
</feature>
<dbReference type="Pfam" id="PF21678">
    <property type="entry name" value="Csf1_N"/>
    <property type="match status" value="2"/>
</dbReference>
<feature type="domain" description="Csf1 N-terminal" evidence="3">
    <location>
        <begin position="1313"/>
        <end position="1670"/>
    </location>
</feature>
<comment type="caution">
    <text evidence="5">The sequence shown here is derived from an EMBL/GenBank/DDBJ whole genome shotgun (WGS) entry which is preliminary data.</text>
</comment>
<proteinExistence type="predicted"/>
<feature type="domain" description="Csf1 C-terminal region" evidence="4">
    <location>
        <begin position="2223"/>
        <end position="2495"/>
    </location>
</feature>
<dbReference type="InterPro" id="IPR048636">
    <property type="entry name" value="Csf1_N"/>
</dbReference>
<feature type="compositionally biased region" description="Basic and acidic residues" evidence="1">
    <location>
        <begin position="1719"/>
        <end position="1738"/>
    </location>
</feature>
<keyword evidence="2" id="KW-0812">Transmembrane</keyword>
<evidence type="ECO:0000256" key="2">
    <source>
        <dbReference type="SAM" id="Phobius"/>
    </source>
</evidence>
<evidence type="ECO:0000313" key="6">
    <source>
        <dbReference type="Proteomes" id="UP000242525"/>
    </source>
</evidence>
<feature type="domain" description="Csf1 N-terminal" evidence="3">
    <location>
        <begin position="33"/>
        <end position="1270"/>
    </location>
</feature>
<dbReference type="Proteomes" id="UP000242525">
    <property type="component" value="Unassembled WGS sequence"/>
</dbReference>
<feature type="region of interest" description="Disordered" evidence="1">
    <location>
        <begin position="1207"/>
        <end position="1244"/>
    </location>
</feature>
<keyword evidence="2" id="KW-1133">Transmembrane helix</keyword>
<feature type="region of interest" description="Disordered" evidence="1">
    <location>
        <begin position="2652"/>
        <end position="2688"/>
    </location>
</feature>
<feature type="compositionally biased region" description="Acidic residues" evidence="1">
    <location>
        <begin position="3297"/>
        <end position="3306"/>
    </location>
</feature>
<evidence type="ECO:0000259" key="3">
    <source>
        <dbReference type="Pfam" id="PF21678"/>
    </source>
</evidence>
<feature type="compositionally biased region" description="Polar residues" evidence="1">
    <location>
        <begin position="177"/>
        <end position="198"/>
    </location>
</feature>
<feature type="transmembrane region" description="Helical" evidence="2">
    <location>
        <begin position="26"/>
        <end position="52"/>
    </location>
</feature>
<organism evidence="5 6">
    <name type="scientific">Geotrichum candidum</name>
    <name type="common">Oospora lactis</name>
    <name type="synonym">Dipodascus geotrichum</name>
    <dbReference type="NCBI Taxonomy" id="1173061"/>
    <lineage>
        <taxon>Eukaryota</taxon>
        <taxon>Fungi</taxon>
        <taxon>Dikarya</taxon>
        <taxon>Ascomycota</taxon>
        <taxon>Saccharomycotina</taxon>
        <taxon>Dipodascomycetes</taxon>
        <taxon>Dipodascales</taxon>
        <taxon>Dipodascaceae</taxon>
        <taxon>Geotrichum</taxon>
    </lineage>
</organism>